<name>D6WEW0_TRICA</name>
<sequence>MFDSGRRPGWATAGYAISPLFTISHNGKHLNIEIGPLRQFRQQSGAAKLGGKDGGDVRCNDATRDKKCTFYAIFNDVIRRSSRISIAHLVTCIIPFAYRNILLRWLGLNKSQSGFNEISRWYQCDGDKERQFFN</sequence>
<dbReference type="HOGENOM" id="CLU_1898891_0_0_1"/>
<keyword evidence="2" id="KW-1185">Reference proteome</keyword>
<protein>
    <submittedName>
        <fullName evidence="1">Uncharacterized protein</fullName>
    </submittedName>
</protein>
<dbReference type="InParanoid" id="D6WEW0"/>
<reference evidence="1 2" key="1">
    <citation type="journal article" date="2008" name="Nature">
        <title>The genome of the model beetle and pest Tribolium castaneum.</title>
        <authorList>
            <consortium name="Tribolium Genome Sequencing Consortium"/>
            <person name="Richards S."/>
            <person name="Gibbs R.A."/>
            <person name="Weinstock G.M."/>
            <person name="Brown S.J."/>
            <person name="Denell R."/>
            <person name="Beeman R.W."/>
            <person name="Gibbs R."/>
            <person name="Beeman R.W."/>
            <person name="Brown S.J."/>
            <person name="Bucher G."/>
            <person name="Friedrich M."/>
            <person name="Grimmelikhuijzen C.J."/>
            <person name="Klingler M."/>
            <person name="Lorenzen M."/>
            <person name="Richards S."/>
            <person name="Roth S."/>
            <person name="Schroder R."/>
            <person name="Tautz D."/>
            <person name="Zdobnov E.M."/>
            <person name="Muzny D."/>
            <person name="Gibbs R.A."/>
            <person name="Weinstock G.M."/>
            <person name="Attaway T."/>
            <person name="Bell S."/>
            <person name="Buhay C.J."/>
            <person name="Chandrabose M.N."/>
            <person name="Chavez D."/>
            <person name="Clerk-Blankenburg K.P."/>
            <person name="Cree A."/>
            <person name="Dao M."/>
            <person name="Davis C."/>
            <person name="Chacko J."/>
            <person name="Dinh H."/>
            <person name="Dugan-Rocha S."/>
            <person name="Fowler G."/>
            <person name="Garner T.T."/>
            <person name="Garnes J."/>
            <person name="Gnirke A."/>
            <person name="Hawes A."/>
            <person name="Hernandez J."/>
            <person name="Hines S."/>
            <person name="Holder M."/>
            <person name="Hume J."/>
            <person name="Jhangiani S.N."/>
            <person name="Joshi V."/>
            <person name="Khan Z.M."/>
            <person name="Jackson L."/>
            <person name="Kovar C."/>
            <person name="Kowis A."/>
            <person name="Lee S."/>
            <person name="Lewis L.R."/>
            <person name="Margolis J."/>
            <person name="Morgan M."/>
            <person name="Nazareth L.V."/>
            <person name="Nguyen N."/>
            <person name="Okwuonu G."/>
            <person name="Parker D."/>
            <person name="Richards S."/>
            <person name="Ruiz S.J."/>
            <person name="Santibanez J."/>
            <person name="Savard J."/>
            <person name="Scherer S.E."/>
            <person name="Schneider B."/>
            <person name="Sodergren E."/>
            <person name="Tautz D."/>
            <person name="Vattahil S."/>
            <person name="Villasana D."/>
            <person name="White C.S."/>
            <person name="Wright R."/>
            <person name="Park Y."/>
            <person name="Beeman R.W."/>
            <person name="Lord J."/>
            <person name="Oppert B."/>
            <person name="Lorenzen M."/>
            <person name="Brown S."/>
            <person name="Wang L."/>
            <person name="Savard J."/>
            <person name="Tautz D."/>
            <person name="Richards S."/>
            <person name="Weinstock G."/>
            <person name="Gibbs R.A."/>
            <person name="Liu Y."/>
            <person name="Worley K."/>
            <person name="Weinstock G."/>
            <person name="Elsik C.G."/>
            <person name="Reese J.T."/>
            <person name="Elhaik E."/>
            <person name="Landan G."/>
            <person name="Graur D."/>
            <person name="Arensburger P."/>
            <person name="Atkinson P."/>
            <person name="Beeman R.W."/>
            <person name="Beidler J."/>
            <person name="Brown S.J."/>
            <person name="Demuth J.P."/>
            <person name="Drury D.W."/>
            <person name="Du Y.Z."/>
            <person name="Fujiwara H."/>
            <person name="Lorenzen M."/>
            <person name="Maselli V."/>
            <person name="Osanai M."/>
            <person name="Park Y."/>
            <person name="Robertson H.M."/>
            <person name="Tu Z."/>
            <person name="Wang J.J."/>
            <person name="Wang S."/>
            <person name="Richards S."/>
            <person name="Song H."/>
            <person name="Zhang L."/>
            <person name="Sodergren E."/>
            <person name="Werner D."/>
            <person name="Stanke M."/>
            <person name="Morgenstern B."/>
            <person name="Solovyev V."/>
            <person name="Kosarev P."/>
            <person name="Brown G."/>
            <person name="Chen H.C."/>
            <person name="Ermolaeva O."/>
            <person name="Hlavina W."/>
            <person name="Kapustin Y."/>
            <person name="Kiryutin B."/>
            <person name="Kitts P."/>
            <person name="Maglott D."/>
            <person name="Pruitt K."/>
            <person name="Sapojnikov V."/>
            <person name="Souvorov A."/>
            <person name="Mackey A.J."/>
            <person name="Waterhouse R.M."/>
            <person name="Wyder S."/>
            <person name="Zdobnov E.M."/>
            <person name="Zdobnov E.M."/>
            <person name="Wyder S."/>
            <person name="Kriventseva E.V."/>
            <person name="Kadowaki T."/>
            <person name="Bork P."/>
            <person name="Aranda M."/>
            <person name="Bao R."/>
            <person name="Beermann A."/>
            <person name="Berns N."/>
            <person name="Bolognesi R."/>
            <person name="Bonneton F."/>
            <person name="Bopp D."/>
            <person name="Brown S.J."/>
            <person name="Bucher G."/>
            <person name="Butts T."/>
            <person name="Chaumot A."/>
            <person name="Denell R.E."/>
            <person name="Ferrier D.E."/>
            <person name="Friedrich M."/>
            <person name="Gordon C.M."/>
            <person name="Jindra M."/>
            <person name="Klingler M."/>
            <person name="Lan Q."/>
            <person name="Lattorff H.M."/>
            <person name="Laudet V."/>
            <person name="von Levetsow C."/>
            <person name="Liu Z."/>
            <person name="Lutz R."/>
            <person name="Lynch J.A."/>
            <person name="da Fonseca R.N."/>
            <person name="Posnien N."/>
            <person name="Reuter R."/>
            <person name="Roth S."/>
            <person name="Savard J."/>
            <person name="Schinko J.B."/>
            <person name="Schmitt C."/>
            <person name="Schoppmeier M."/>
            <person name="Schroder R."/>
            <person name="Shippy T.D."/>
            <person name="Simonnet F."/>
            <person name="Marques-Souza H."/>
            <person name="Tautz D."/>
            <person name="Tomoyasu Y."/>
            <person name="Trauner J."/>
            <person name="Van der Zee M."/>
            <person name="Vervoort M."/>
            <person name="Wittkopp N."/>
            <person name="Wimmer E.A."/>
            <person name="Yang X."/>
            <person name="Jones A.K."/>
            <person name="Sattelle D.B."/>
            <person name="Ebert P.R."/>
            <person name="Nelson D."/>
            <person name="Scott J.G."/>
            <person name="Beeman R.W."/>
            <person name="Muthukrishnan S."/>
            <person name="Kramer K.J."/>
            <person name="Arakane Y."/>
            <person name="Beeman R.W."/>
            <person name="Zhu Q."/>
            <person name="Hogenkamp D."/>
            <person name="Dixit R."/>
            <person name="Oppert B."/>
            <person name="Jiang H."/>
            <person name="Zou Z."/>
            <person name="Marshall J."/>
            <person name="Elpidina E."/>
            <person name="Vinokurov K."/>
            <person name="Oppert C."/>
            <person name="Zou Z."/>
            <person name="Evans J."/>
            <person name="Lu Z."/>
            <person name="Zhao P."/>
            <person name="Sumathipala N."/>
            <person name="Altincicek B."/>
            <person name="Vilcinskas A."/>
            <person name="Williams M."/>
            <person name="Hultmark D."/>
            <person name="Hetru C."/>
            <person name="Jiang H."/>
            <person name="Grimmelikhuijzen C.J."/>
            <person name="Hauser F."/>
            <person name="Cazzamali G."/>
            <person name="Williamson M."/>
            <person name="Park Y."/>
            <person name="Li B."/>
            <person name="Tanaka Y."/>
            <person name="Predel R."/>
            <person name="Neupert S."/>
            <person name="Schachtner J."/>
            <person name="Verleyen P."/>
            <person name="Raible F."/>
            <person name="Bork P."/>
            <person name="Friedrich M."/>
            <person name="Walden K.K."/>
            <person name="Robertson H.M."/>
            <person name="Angeli S."/>
            <person name="Foret S."/>
            <person name="Bucher G."/>
            <person name="Schuetz S."/>
            <person name="Maleszka R."/>
            <person name="Wimmer E.A."/>
            <person name="Beeman R.W."/>
            <person name="Lorenzen M."/>
            <person name="Tomoyasu Y."/>
            <person name="Miller S.C."/>
            <person name="Grossmann D."/>
            <person name="Bucher G."/>
        </authorList>
    </citation>
    <scope>NUCLEOTIDE SEQUENCE [LARGE SCALE GENOMIC DNA]</scope>
    <source>
        <strain evidence="1 2">Georgia GA2</strain>
    </source>
</reference>
<gene>
    <name evidence="1" type="primary">GLEAN_03164</name>
    <name evidence="1" type="ORF">TcasGA2_TC003164</name>
</gene>
<accession>D6WEW0</accession>
<dbReference type="EMBL" id="KQ971318">
    <property type="protein sequence ID" value="EFA00326.1"/>
    <property type="molecule type" value="Genomic_DNA"/>
</dbReference>
<evidence type="ECO:0000313" key="1">
    <source>
        <dbReference type="EMBL" id="EFA00326.1"/>
    </source>
</evidence>
<dbReference type="Proteomes" id="UP000007266">
    <property type="component" value="Linkage group 3"/>
</dbReference>
<evidence type="ECO:0000313" key="2">
    <source>
        <dbReference type="Proteomes" id="UP000007266"/>
    </source>
</evidence>
<proteinExistence type="predicted"/>
<reference evidence="1 2" key="2">
    <citation type="journal article" date="2010" name="Nucleic Acids Res.">
        <title>BeetleBase in 2010: revisions to provide comprehensive genomic information for Tribolium castaneum.</title>
        <authorList>
            <person name="Kim H.S."/>
            <person name="Murphy T."/>
            <person name="Xia J."/>
            <person name="Caragea D."/>
            <person name="Park Y."/>
            <person name="Beeman R.W."/>
            <person name="Lorenzen M.D."/>
            <person name="Butcher S."/>
            <person name="Manak J.R."/>
            <person name="Brown S.J."/>
        </authorList>
    </citation>
    <scope>GENOME REANNOTATION</scope>
    <source>
        <strain evidence="1 2">Georgia GA2</strain>
    </source>
</reference>
<dbReference type="AlphaFoldDB" id="D6WEW0"/>
<organism evidence="1 2">
    <name type="scientific">Tribolium castaneum</name>
    <name type="common">Red flour beetle</name>
    <dbReference type="NCBI Taxonomy" id="7070"/>
    <lineage>
        <taxon>Eukaryota</taxon>
        <taxon>Metazoa</taxon>
        <taxon>Ecdysozoa</taxon>
        <taxon>Arthropoda</taxon>
        <taxon>Hexapoda</taxon>
        <taxon>Insecta</taxon>
        <taxon>Pterygota</taxon>
        <taxon>Neoptera</taxon>
        <taxon>Endopterygota</taxon>
        <taxon>Coleoptera</taxon>
        <taxon>Polyphaga</taxon>
        <taxon>Cucujiformia</taxon>
        <taxon>Tenebrionidae</taxon>
        <taxon>Tenebrionidae incertae sedis</taxon>
        <taxon>Tribolium</taxon>
    </lineage>
</organism>